<protein>
    <submittedName>
        <fullName evidence="1">Uncharacterized protein</fullName>
    </submittedName>
</protein>
<name>A0A7V5PMD6_CALAY</name>
<proteinExistence type="predicted"/>
<reference evidence="1" key="1">
    <citation type="journal article" date="2020" name="mSystems">
        <title>Genome- and Community-Level Interaction Insights into Carbon Utilization and Element Cycling Functions of Hydrothermarchaeota in Hydrothermal Sediment.</title>
        <authorList>
            <person name="Zhou Z."/>
            <person name="Liu Y."/>
            <person name="Xu W."/>
            <person name="Pan J."/>
            <person name="Luo Z.H."/>
            <person name="Li M."/>
        </authorList>
    </citation>
    <scope>NUCLEOTIDE SEQUENCE [LARGE SCALE GENOMIC DNA]</scope>
    <source>
        <strain evidence="1">HyVt-527</strain>
    </source>
</reference>
<sequence>MRTILLIFTTTVFAAAASIAPPRSFSGGWQAKGEGQHFPADRLYEYMDGAAELFLEMGCRQLQVQNYQRKEEELSLEIFEMVDLPAANGIFLWQPGETNSLKNPPVPGKFNPYQISFHANRYFVRISNFSGDSSLFAAMLTLSRVIYRQIAPTGSFDLSRYLPQQGRIAGSLRVVRGPISARLFLGCAVD</sequence>
<organism evidence="1">
    <name type="scientific">Caldithrix abyssi</name>
    <dbReference type="NCBI Taxonomy" id="187145"/>
    <lineage>
        <taxon>Bacteria</taxon>
        <taxon>Pseudomonadati</taxon>
        <taxon>Calditrichota</taxon>
        <taxon>Calditrichia</taxon>
        <taxon>Calditrichales</taxon>
        <taxon>Calditrichaceae</taxon>
        <taxon>Caldithrix</taxon>
    </lineage>
</organism>
<gene>
    <name evidence="1" type="ORF">ENJ89_01110</name>
</gene>
<dbReference type="AlphaFoldDB" id="A0A7V5PMD6"/>
<evidence type="ECO:0000313" key="1">
    <source>
        <dbReference type="EMBL" id="HHJ51766.1"/>
    </source>
</evidence>
<dbReference type="Pfam" id="PF20244">
    <property type="entry name" value="DUF6599"/>
    <property type="match status" value="1"/>
</dbReference>
<feature type="non-terminal residue" evidence="1">
    <location>
        <position position="190"/>
    </location>
</feature>
<dbReference type="Proteomes" id="UP000886124">
    <property type="component" value="Unassembled WGS sequence"/>
</dbReference>
<dbReference type="InterPro" id="IPR046534">
    <property type="entry name" value="DUF6599"/>
</dbReference>
<accession>A0A7V5PMD6</accession>
<comment type="caution">
    <text evidence="1">The sequence shown here is derived from an EMBL/GenBank/DDBJ whole genome shotgun (WGS) entry which is preliminary data.</text>
</comment>
<dbReference type="EMBL" id="DROD01000081">
    <property type="protein sequence ID" value="HHJ51766.1"/>
    <property type="molecule type" value="Genomic_DNA"/>
</dbReference>